<reference evidence="7 8" key="1">
    <citation type="journal article" date="2014" name="Curr. Biol.">
        <title>The genome of the clonal raider ant Cerapachys biroi.</title>
        <authorList>
            <person name="Oxley P.R."/>
            <person name="Ji L."/>
            <person name="Fetter-Pruneda I."/>
            <person name="McKenzie S.K."/>
            <person name="Li C."/>
            <person name="Hu H."/>
            <person name="Zhang G."/>
            <person name="Kronauer D.J."/>
        </authorList>
    </citation>
    <scope>NUCLEOTIDE SEQUENCE [LARGE SCALE GENOMIC DNA]</scope>
</reference>
<dbReference type="EMBL" id="KK107152">
    <property type="protein sequence ID" value="EZA57169.1"/>
    <property type="molecule type" value="Genomic_DNA"/>
</dbReference>
<feature type="compositionally biased region" description="Acidic residues" evidence="5">
    <location>
        <begin position="168"/>
        <end position="182"/>
    </location>
</feature>
<dbReference type="STRING" id="2015173.A0A026WPZ9"/>
<dbReference type="PANTHER" id="PTHR23199:SF5">
    <property type="entry name" value="PROTEIN SPAETZLE 4"/>
    <property type="match status" value="1"/>
</dbReference>
<feature type="region of interest" description="Disordered" evidence="5">
    <location>
        <begin position="77"/>
        <end position="235"/>
    </location>
</feature>
<evidence type="ECO:0000256" key="1">
    <source>
        <dbReference type="ARBA" id="ARBA00011748"/>
    </source>
</evidence>
<dbReference type="PANTHER" id="PTHR23199">
    <property type="entry name" value="NEUROTROPHIN 1-RELATED"/>
    <property type="match status" value="1"/>
</dbReference>
<feature type="compositionally biased region" description="Low complexity" evidence="5">
    <location>
        <begin position="414"/>
        <end position="477"/>
    </location>
</feature>
<comment type="subunit">
    <text evidence="1">Homodimer; disulfide-linked.</text>
</comment>
<dbReference type="InterPro" id="IPR032104">
    <property type="entry name" value="Spaetzle"/>
</dbReference>
<gene>
    <name evidence="7" type="ORF">X777_01775</name>
</gene>
<keyword evidence="4" id="KW-0325">Glycoprotein</keyword>
<evidence type="ECO:0000313" key="7">
    <source>
        <dbReference type="EMBL" id="EZA57169.1"/>
    </source>
</evidence>
<dbReference type="GO" id="GO:0021556">
    <property type="term" value="P:central nervous system formation"/>
    <property type="evidence" value="ECO:0007669"/>
    <property type="project" value="TreeGrafter"/>
</dbReference>
<keyword evidence="8" id="KW-1185">Reference proteome</keyword>
<evidence type="ECO:0000256" key="4">
    <source>
        <dbReference type="ARBA" id="ARBA00023180"/>
    </source>
</evidence>
<feature type="compositionally biased region" description="Basic and acidic residues" evidence="5">
    <location>
        <begin position="1"/>
        <end position="11"/>
    </location>
</feature>
<dbReference type="GO" id="GO:0005615">
    <property type="term" value="C:extracellular space"/>
    <property type="evidence" value="ECO:0007669"/>
    <property type="project" value="UniProtKB-ARBA"/>
</dbReference>
<dbReference type="GO" id="GO:0008083">
    <property type="term" value="F:growth factor activity"/>
    <property type="evidence" value="ECO:0007669"/>
    <property type="project" value="TreeGrafter"/>
</dbReference>
<dbReference type="Proteomes" id="UP000053097">
    <property type="component" value="Unassembled WGS sequence"/>
</dbReference>
<dbReference type="Pfam" id="PF16077">
    <property type="entry name" value="Spaetzle"/>
    <property type="match status" value="1"/>
</dbReference>
<sequence length="762" mass="86964">MGYRARRDAGKVSKSRGIKRRPTSRDLPISYLQKCIDAEGTRKTRKYIKKALNFAVESGYLIPSDPTYKILRVSSDLMKSDSQKSKNSTNDKERETPNKLEDLQVQEQRRRRRGRTRSRSPPRRRRRRSRRGRRRRRRGGRRSRSRTRSRSRSRVGRSRYSSPQNPEEVAEDGEADDYEMNENDPKGSNIHTNGVDREPKTTRPKQADEEQSKKPEENDSDLSVDEDESDDEEGKKRVIALQLTICQSGGGGGGGGPSTFGYDASSACSKPYSRAGRAHHDLPCDFRRQNWCTIAGSSYPWHAVRRFVQENQGLMRRMYGDENYISVLRAEFEKNDIELKYDEYHHHFVDDLRQFQYDDDDYEFIDDDRSRINTDEYEGRGFTSRGFNDPIAKRLNKFSKLSEYTRPHFKPTERTTSSTVSSTTTVSSISPSTATSATTFDTRTSFSTSSPSTATSTNTEEISTKSSANSSSTASKSPNGTVEIVDGNLAVNGTTTTTTTTTVLPNVTAAQVVKEQNFSINEIPGQNDRIDDDLEESAEVVVQSEDTIVEEDATFEPVGTTNVPTESFIEEQEVNAATKTTVHEELVVASSHEQQQFRPRPEYRPSNVAEASKLGGQLYQDVAAKDQQEQPVLKLRGVNACPVKEEVVAPFWANNTRGEVLALLNLYPFEQYVHWEKCTHENKQMYCRDGCRCEQQYRLHRLLAYDPNNECRGIFSDWFKFPSCCVCRCYDLPLEFRVTSRSPRTSHKRRIKVQPPMRDRYV</sequence>
<dbReference type="OrthoDB" id="6594799at2759"/>
<feature type="compositionally biased region" description="Basic and acidic residues" evidence="5">
    <location>
        <begin position="194"/>
        <end position="217"/>
    </location>
</feature>
<keyword evidence="2" id="KW-0732">Signal</keyword>
<organism evidence="7 8">
    <name type="scientific">Ooceraea biroi</name>
    <name type="common">Clonal raider ant</name>
    <name type="synonym">Cerapachys biroi</name>
    <dbReference type="NCBI Taxonomy" id="2015173"/>
    <lineage>
        <taxon>Eukaryota</taxon>
        <taxon>Metazoa</taxon>
        <taxon>Ecdysozoa</taxon>
        <taxon>Arthropoda</taxon>
        <taxon>Hexapoda</taxon>
        <taxon>Insecta</taxon>
        <taxon>Pterygota</taxon>
        <taxon>Neoptera</taxon>
        <taxon>Endopterygota</taxon>
        <taxon>Hymenoptera</taxon>
        <taxon>Apocrita</taxon>
        <taxon>Aculeata</taxon>
        <taxon>Formicoidea</taxon>
        <taxon>Formicidae</taxon>
        <taxon>Dorylinae</taxon>
        <taxon>Ooceraea</taxon>
    </lineage>
</organism>
<feature type="compositionally biased region" description="Acidic residues" evidence="5">
    <location>
        <begin position="218"/>
        <end position="232"/>
    </location>
</feature>
<dbReference type="AlphaFoldDB" id="A0A026WPZ9"/>
<feature type="domain" description="Spaetzle" evidence="6">
    <location>
        <begin position="639"/>
        <end position="729"/>
    </location>
</feature>
<dbReference type="GO" id="GO:0045087">
    <property type="term" value="P:innate immune response"/>
    <property type="evidence" value="ECO:0007669"/>
    <property type="project" value="TreeGrafter"/>
</dbReference>
<evidence type="ECO:0000256" key="3">
    <source>
        <dbReference type="ARBA" id="ARBA00023157"/>
    </source>
</evidence>
<proteinExistence type="predicted"/>
<feature type="region of interest" description="Disordered" evidence="5">
    <location>
        <begin position="406"/>
        <end position="482"/>
    </location>
</feature>
<dbReference type="SUPFAM" id="SSF57501">
    <property type="entry name" value="Cystine-knot cytokines"/>
    <property type="match status" value="1"/>
</dbReference>
<dbReference type="FunFam" id="2.10.90.10:FF:000018">
    <property type="entry name" value="Spatzle 4"/>
    <property type="match status" value="1"/>
</dbReference>
<dbReference type="InterPro" id="IPR052444">
    <property type="entry name" value="Spz/Toll_ligand-like"/>
</dbReference>
<evidence type="ECO:0000259" key="6">
    <source>
        <dbReference type="Pfam" id="PF16077"/>
    </source>
</evidence>
<protein>
    <recommendedName>
        <fullName evidence="6">Spaetzle domain-containing protein</fullName>
    </recommendedName>
</protein>
<name>A0A026WPZ9_OOCBI</name>
<evidence type="ECO:0000256" key="2">
    <source>
        <dbReference type="ARBA" id="ARBA00022729"/>
    </source>
</evidence>
<feature type="compositionally biased region" description="Basic and acidic residues" evidence="5">
    <location>
        <begin position="78"/>
        <end position="102"/>
    </location>
</feature>
<evidence type="ECO:0000256" key="5">
    <source>
        <dbReference type="SAM" id="MobiDB-lite"/>
    </source>
</evidence>
<accession>A0A026WPZ9</accession>
<feature type="compositionally biased region" description="Basic residues" evidence="5">
    <location>
        <begin position="13"/>
        <end position="22"/>
    </location>
</feature>
<feature type="region of interest" description="Disordered" evidence="5">
    <location>
        <begin position="1"/>
        <end position="25"/>
    </location>
</feature>
<feature type="compositionally biased region" description="Basic residues" evidence="5">
    <location>
        <begin position="109"/>
        <end position="157"/>
    </location>
</feature>
<evidence type="ECO:0000313" key="8">
    <source>
        <dbReference type="Proteomes" id="UP000053097"/>
    </source>
</evidence>
<keyword evidence="3" id="KW-1015">Disulfide bond</keyword>
<dbReference type="InterPro" id="IPR029034">
    <property type="entry name" value="Cystine-knot_cytokine"/>
</dbReference>
<dbReference type="Gene3D" id="2.10.90.10">
    <property type="entry name" value="Cystine-knot cytokines"/>
    <property type="match status" value="1"/>
</dbReference>
<dbReference type="OMA" id="INTDEYE"/>
<dbReference type="GO" id="GO:0005121">
    <property type="term" value="F:Toll binding"/>
    <property type="evidence" value="ECO:0007669"/>
    <property type="project" value="TreeGrafter"/>
</dbReference>